<dbReference type="GO" id="GO:0016747">
    <property type="term" value="F:acyltransferase activity, transferring groups other than amino-acyl groups"/>
    <property type="evidence" value="ECO:0007669"/>
    <property type="project" value="InterPro"/>
</dbReference>
<keyword evidence="5" id="KW-1185">Reference proteome</keyword>
<dbReference type="InterPro" id="IPR016181">
    <property type="entry name" value="Acyl_CoA_acyltransferase"/>
</dbReference>
<dbReference type="Pfam" id="PF00583">
    <property type="entry name" value="Acetyltransf_1"/>
    <property type="match status" value="1"/>
</dbReference>
<dbReference type="SUPFAM" id="SSF55729">
    <property type="entry name" value="Acyl-CoA N-acyltransferases (Nat)"/>
    <property type="match status" value="1"/>
</dbReference>
<dbReference type="PROSITE" id="PS51186">
    <property type="entry name" value="GNAT"/>
    <property type="match status" value="1"/>
</dbReference>
<protein>
    <submittedName>
        <fullName evidence="4">GNAT family N-acetyltransferase</fullName>
    </submittedName>
</protein>
<keyword evidence="1" id="KW-0808">Transferase</keyword>
<reference evidence="4" key="1">
    <citation type="submission" date="2022-11" db="EMBL/GenBank/DDBJ databases">
        <title>Biodiversity and phylogenetic relationships of bacteria.</title>
        <authorList>
            <person name="Machado R.A.R."/>
            <person name="Bhat A."/>
            <person name="Loulou A."/>
            <person name="Kallel S."/>
        </authorList>
    </citation>
    <scope>NUCLEOTIDE SEQUENCE</scope>
    <source>
        <strain evidence="4">K-TC2</strain>
    </source>
</reference>
<keyword evidence="2" id="KW-0012">Acyltransferase</keyword>
<organism evidence="4 5">
    <name type="scientific">Kaistia nematophila</name>
    <dbReference type="NCBI Taxonomy" id="2994654"/>
    <lineage>
        <taxon>Bacteria</taxon>
        <taxon>Pseudomonadati</taxon>
        <taxon>Pseudomonadota</taxon>
        <taxon>Alphaproteobacteria</taxon>
        <taxon>Hyphomicrobiales</taxon>
        <taxon>Kaistiaceae</taxon>
        <taxon>Kaistia</taxon>
    </lineage>
</organism>
<name>A0A9X3ILE7_9HYPH</name>
<evidence type="ECO:0000313" key="5">
    <source>
        <dbReference type="Proteomes" id="UP001144805"/>
    </source>
</evidence>
<gene>
    <name evidence="4" type="ORF">OSH07_06190</name>
</gene>
<dbReference type="AlphaFoldDB" id="A0A9X3ILE7"/>
<comment type="caution">
    <text evidence="4">The sequence shown here is derived from an EMBL/GenBank/DDBJ whole genome shotgun (WGS) entry which is preliminary data.</text>
</comment>
<dbReference type="Proteomes" id="UP001144805">
    <property type="component" value="Unassembled WGS sequence"/>
</dbReference>
<dbReference type="Gene3D" id="3.40.630.30">
    <property type="match status" value="1"/>
</dbReference>
<evidence type="ECO:0000256" key="2">
    <source>
        <dbReference type="ARBA" id="ARBA00023315"/>
    </source>
</evidence>
<sequence>MTISIRPAHPDECPSLRTVERDAGQRFREVGLAAVADSDTTSEAFLRSLFAHGVVLCAAEGDDAPVGFLLAGRLDDALHIYELSVATAYGGQGVGSALLAAAEHEARRRDLSRLTLATFRDVPWNRPFYERRGFLEVLPDDWTPAFFLLHAGEELSGLPLENRLFMRKELG</sequence>
<accession>A0A9X3ILE7</accession>
<evidence type="ECO:0000256" key="1">
    <source>
        <dbReference type="ARBA" id="ARBA00022679"/>
    </source>
</evidence>
<evidence type="ECO:0000313" key="4">
    <source>
        <dbReference type="EMBL" id="MCX5568775.1"/>
    </source>
</evidence>
<proteinExistence type="predicted"/>
<dbReference type="RefSeq" id="WP_266337743.1">
    <property type="nucleotide sequence ID" value="NZ_JAPKNK010000002.1"/>
</dbReference>
<dbReference type="EMBL" id="JAPKNK010000002">
    <property type="protein sequence ID" value="MCX5568775.1"/>
    <property type="molecule type" value="Genomic_DNA"/>
</dbReference>
<dbReference type="PANTHER" id="PTHR43800">
    <property type="entry name" value="PEPTIDYL-LYSINE N-ACETYLTRANSFERASE YJAB"/>
    <property type="match status" value="1"/>
</dbReference>
<evidence type="ECO:0000259" key="3">
    <source>
        <dbReference type="PROSITE" id="PS51186"/>
    </source>
</evidence>
<dbReference type="InterPro" id="IPR000182">
    <property type="entry name" value="GNAT_dom"/>
</dbReference>
<dbReference type="PANTHER" id="PTHR43800:SF1">
    <property type="entry name" value="PEPTIDYL-LYSINE N-ACETYLTRANSFERASE YJAB"/>
    <property type="match status" value="1"/>
</dbReference>
<dbReference type="CDD" id="cd04301">
    <property type="entry name" value="NAT_SF"/>
    <property type="match status" value="1"/>
</dbReference>
<feature type="domain" description="N-acetyltransferase" evidence="3">
    <location>
        <begin position="3"/>
        <end position="153"/>
    </location>
</feature>